<proteinExistence type="predicted"/>
<comment type="caution">
    <text evidence="3">The sequence shown here is derived from an EMBL/GenBank/DDBJ whole genome shotgun (WGS) entry which is preliminary data.</text>
</comment>
<sequence length="145" mass="16142">MTIKESFRVLNPLFFVFSSVFFAFHTIASFSMIPAVKEGQGMFIVPTVVMLLIDIVLDCIAIIVLGMKLEKSSDLEALLTSGVIISSMLILLLIYSVLIIISHFEEMFQQSDQVPLQKSMNLRRQGETTPSDSTDNSEKSFGTIV</sequence>
<feature type="transmembrane region" description="Helical" evidence="2">
    <location>
        <begin position="42"/>
        <end position="65"/>
    </location>
</feature>
<feature type="region of interest" description="Disordered" evidence="1">
    <location>
        <begin position="122"/>
        <end position="145"/>
    </location>
</feature>
<keyword evidence="2" id="KW-1133">Transmembrane helix</keyword>
<feature type="compositionally biased region" description="Polar residues" evidence="1">
    <location>
        <begin position="122"/>
        <end position="134"/>
    </location>
</feature>
<feature type="transmembrane region" description="Helical" evidence="2">
    <location>
        <begin position="77"/>
        <end position="101"/>
    </location>
</feature>
<dbReference type="OrthoDB" id="6431171at2759"/>
<keyword evidence="4" id="KW-1185">Reference proteome</keyword>
<dbReference type="Proteomes" id="UP000887116">
    <property type="component" value="Unassembled WGS sequence"/>
</dbReference>
<evidence type="ECO:0000256" key="2">
    <source>
        <dbReference type="SAM" id="Phobius"/>
    </source>
</evidence>
<keyword evidence="2" id="KW-0472">Membrane</keyword>
<keyword evidence="2" id="KW-0812">Transmembrane</keyword>
<dbReference type="AlphaFoldDB" id="A0A8X6J2I5"/>
<evidence type="ECO:0000313" key="3">
    <source>
        <dbReference type="EMBL" id="GFR07148.1"/>
    </source>
</evidence>
<reference evidence="3" key="1">
    <citation type="submission" date="2020-07" db="EMBL/GenBank/DDBJ databases">
        <title>Multicomponent nature underlies the extraordinary mechanical properties of spider dragline silk.</title>
        <authorList>
            <person name="Kono N."/>
            <person name="Nakamura H."/>
            <person name="Mori M."/>
            <person name="Yoshida Y."/>
            <person name="Ohtoshi R."/>
            <person name="Malay A.D."/>
            <person name="Moran D.A.P."/>
            <person name="Tomita M."/>
            <person name="Numata K."/>
            <person name="Arakawa K."/>
        </authorList>
    </citation>
    <scope>NUCLEOTIDE SEQUENCE</scope>
</reference>
<gene>
    <name evidence="3" type="primary">AVEN_48261_1</name>
    <name evidence="3" type="ORF">TNCT_417091</name>
</gene>
<organism evidence="3 4">
    <name type="scientific">Trichonephila clavata</name>
    <name type="common">Joro spider</name>
    <name type="synonym">Nephila clavata</name>
    <dbReference type="NCBI Taxonomy" id="2740835"/>
    <lineage>
        <taxon>Eukaryota</taxon>
        <taxon>Metazoa</taxon>
        <taxon>Ecdysozoa</taxon>
        <taxon>Arthropoda</taxon>
        <taxon>Chelicerata</taxon>
        <taxon>Arachnida</taxon>
        <taxon>Araneae</taxon>
        <taxon>Araneomorphae</taxon>
        <taxon>Entelegynae</taxon>
        <taxon>Araneoidea</taxon>
        <taxon>Nephilidae</taxon>
        <taxon>Trichonephila</taxon>
    </lineage>
</organism>
<evidence type="ECO:0000313" key="4">
    <source>
        <dbReference type="Proteomes" id="UP000887116"/>
    </source>
</evidence>
<dbReference type="EMBL" id="BMAO01006240">
    <property type="protein sequence ID" value="GFR07148.1"/>
    <property type="molecule type" value="Genomic_DNA"/>
</dbReference>
<accession>A0A8X6J2I5</accession>
<evidence type="ECO:0008006" key="5">
    <source>
        <dbReference type="Google" id="ProtNLM"/>
    </source>
</evidence>
<evidence type="ECO:0000256" key="1">
    <source>
        <dbReference type="SAM" id="MobiDB-lite"/>
    </source>
</evidence>
<feature type="transmembrane region" description="Helical" evidence="2">
    <location>
        <begin position="12"/>
        <end position="36"/>
    </location>
</feature>
<protein>
    <recommendedName>
        <fullName evidence="5">Transmembrane protein</fullName>
    </recommendedName>
</protein>
<name>A0A8X6J2I5_TRICU</name>